<dbReference type="Pfam" id="PF17655">
    <property type="entry name" value="IRK_C"/>
    <property type="match status" value="1"/>
</dbReference>
<dbReference type="InterPro" id="IPR013099">
    <property type="entry name" value="K_chnl_dom"/>
</dbReference>
<comment type="caution">
    <text evidence="14">The sequence shown here is derived from an EMBL/GenBank/DDBJ whole genome shotgun (WGS) entry which is preliminary data.</text>
</comment>
<evidence type="ECO:0000256" key="3">
    <source>
        <dbReference type="ARBA" id="ARBA00022538"/>
    </source>
</evidence>
<sequence length="310" mass="35656">MKLRLTRLSRKQKQRLIPRIHIKIQNGLFEIMGMGAWYSYWRDPYHLLLTIPWAGFVLIICTFYLTINILFALAYWVGGDCIANAQPGSFLDVFFFSVQTLASIGYGAMYPKTTYANIIVTIEAMIGLMGIAVMTGLAFARFSRPTARVMFSRVVVIIPHEGVPTLMFRTANQRRNMILEAQMRVYLMRDEVTAEGQFMRRIYDLKLLRNQTPSFTLTWSVMHVINEHSPLYGMTPESLTQTNALLIISVSGIDETVAQVVHARHTYGANDILWNSRFVDIIHHTLDGHRYIDYNHFHDVQTLDEVGDRD</sequence>
<accession>A0A8J7L3N4</accession>
<dbReference type="GO" id="GO:0034702">
    <property type="term" value="C:monoatomic ion channel complex"/>
    <property type="evidence" value="ECO:0007669"/>
    <property type="project" value="UniProtKB-KW"/>
</dbReference>
<dbReference type="Gene3D" id="2.60.40.1400">
    <property type="entry name" value="G protein-activated inward rectifier potassium channel 1"/>
    <property type="match status" value="1"/>
</dbReference>
<dbReference type="Proteomes" id="UP000599391">
    <property type="component" value="Unassembled WGS sequence"/>
</dbReference>
<dbReference type="SUPFAM" id="SSF81324">
    <property type="entry name" value="Voltage-gated potassium channels"/>
    <property type="match status" value="1"/>
</dbReference>
<evidence type="ECO:0000256" key="11">
    <source>
        <dbReference type="SAM" id="Phobius"/>
    </source>
</evidence>
<dbReference type="GO" id="GO:0005886">
    <property type="term" value="C:plasma membrane"/>
    <property type="evidence" value="ECO:0007669"/>
    <property type="project" value="TreeGrafter"/>
</dbReference>
<keyword evidence="10 14" id="KW-0407">Ion channel</keyword>
<protein>
    <submittedName>
        <fullName evidence="14">ATP-sensitive inward rectifier potassium channel 10</fullName>
    </submittedName>
</protein>
<keyword evidence="8" id="KW-0406">Ion transport</keyword>
<dbReference type="SUPFAM" id="SSF81296">
    <property type="entry name" value="E set domains"/>
    <property type="match status" value="1"/>
</dbReference>
<dbReference type="RefSeq" id="WP_214440402.1">
    <property type="nucleotide sequence ID" value="NZ_JAECZB010000062.1"/>
</dbReference>
<organism evidence="14 15">
    <name type="scientific">Atlanticothrix silvestris CENA357</name>
    <dbReference type="NCBI Taxonomy" id="1725252"/>
    <lineage>
        <taxon>Bacteria</taxon>
        <taxon>Bacillati</taxon>
        <taxon>Cyanobacteriota</taxon>
        <taxon>Cyanophyceae</taxon>
        <taxon>Nostocales</taxon>
        <taxon>Nodulariaceae</taxon>
        <taxon>Atlanticothrix</taxon>
        <taxon>Atlanticothrix silvestris</taxon>
    </lineage>
</organism>
<dbReference type="Pfam" id="PF07885">
    <property type="entry name" value="Ion_trans_2"/>
    <property type="match status" value="1"/>
</dbReference>
<feature type="transmembrane region" description="Helical" evidence="11">
    <location>
        <begin position="89"/>
        <end position="109"/>
    </location>
</feature>
<evidence type="ECO:0000256" key="10">
    <source>
        <dbReference type="ARBA" id="ARBA00023303"/>
    </source>
</evidence>
<keyword evidence="6" id="KW-0630">Potassium</keyword>
<dbReference type="AlphaFoldDB" id="A0A8J7L3N4"/>
<evidence type="ECO:0000259" key="12">
    <source>
        <dbReference type="Pfam" id="PF07885"/>
    </source>
</evidence>
<keyword evidence="7 11" id="KW-1133">Transmembrane helix</keyword>
<evidence type="ECO:0000256" key="9">
    <source>
        <dbReference type="ARBA" id="ARBA00023136"/>
    </source>
</evidence>
<keyword evidence="4 11" id="KW-0812">Transmembrane</keyword>
<keyword evidence="3" id="KW-0633">Potassium transport</keyword>
<dbReference type="PRINTS" id="PR01320">
    <property type="entry name" value="KIRCHANNEL"/>
</dbReference>
<dbReference type="GO" id="GO:0005242">
    <property type="term" value="F:inward rectifier potassium channel activity"/>
    <property type="evidence" value="ECO:0007669"/>
    <property type="project" value="InterPro"/>
</dbReference>
<dbReference type="InterPro" id="IPR014756">
    <property type="entry name" value="Ig_E-set"/>
</dbReference>
<dbReference type="Gene3D" id="1.10.287.70">
    <property type="match status" value="1"/>
</dbReference>
<dbReference type="InterPro" id="IPR013518">
    <property type="entry name" value="K_chnl_inward-rec_Kir_cyto"/>
</dbReference>
<feature type="domain" description="Inward rectifier potassium channel C-terminal" evidence="13">
    <location>
        <begin position="149"/>
        <end position="303"/>
    </location>
</feature>
<proteinExistence type="predicted"/>
<dbReference type="PANTHER" id="PTHR11767:SF102">
    <property type="entry name" value="INWARDLY RECTIFYING POTASSIUM CHANNEL 1, ISOFORM F"/>
    <property type="match status" value="1"/>
</dbReference>
<keyword evidence="2" id="KW-0813">Transport</keyword>
<evidence type="ECO:0000256" key="7">
    <source>
        <dbReference type="ARBA" id="ARBA00022989"/>
    </source>
</evidence>
<dbReference type="GO" id="GO:1990573">
    <property type="term" value="P:potassium ion import across plasma membrane"/>
    <property type="evidence" value="ECO:0007669"/>
    <property type="project" value="TreeGrafter"/>
</dbReference>
<dbReference type="InterPro" id="IPR016449">
    <property type="entry name" value="K_chnl_inward-rec_Kir"/>
</dbReference>
<evidence type="ECO:0000313" key="15">
    <source>
        <dbReference type="Proteomes" id="UP000599391"/>
    </source>
</evidence>
<keyword evidence="5" id="KW-0851">Voltage-gated channel</keyword>
<evidence type="ECO:0000313" key="14">
    <source>
        <dbReference type="EMBL" id="MBH8554154.1"/>
    </source>
</evidence>
<name>A0A8J7L3N4_9CYAN</name>
<feature type="domain" description="Potassium channel" evidence="12">
    <location>
        <begin position="64"/>
        <end position="139"/>
    </location>
</feature>
<dbReference type="EMBL" id="JAECZB010000062">
    <property type="protein sequence ID" value="MBH8554154.1"/>
    <property type="molecule type" value="Genomic_DNA"/>
</dbReference>
<keyword evidence="9 11" id="KW-0472">Membrane</keyword>
<gene>
    <name evidence="14" type="ORF">I8751_17630</name>
</gene>
<evidence type="ECO:0000256" key="1">
    <source>
        <dbReference type="ARBA" id="ARBA00004141"/>
    </source>
</evidence>
<evidence type="ECO:0000259" key="13">
    <source>
        <dbReference type="Pfam" id="PF17655"/>
    </source>
</evidence>
<evidence type="ECO:0000256" key="6">
    <source>
        <dbReference type="ARBA" id="ARBA00022958"/>
    </source>
</evidence>
<feature type="transmembrane region" description="Helical" evidence="11">
    <location>
        <begin position="115"/>
        <end position="140"/>
    </location>
</feature>
<dbReference type="GO" id="GO:0034765">
    <property type="term" value="P:regulation of monoatomic ion transmembrane transport"/>
    <property type="evidence" value="ECO:0007669"/>
    <property type="project" value="TreeGrafter"/>
</dbReference>
<dbReference type="PANTHER" id="PTHR11767">
    <property type="entry name" value="INWARD RECTIFIER POTASSIUM CHANNEL"/>
    <property type="match status" value="1"/>
</dbReference>
<evidence type="ECO:0000256" key="4">
    <source>
        <dbReference type="ARBA" id="ARBA00022692"/>
    </source>
</evidence>
<feature type="transmembrane region" description="Helical" evidence="11">
    <location>
        <begin position="53"/>
        <end position="77"/>
    </location>
</feature>
<evidence type="ECO:0000256" key="8">
    <source>
        <dbReference type="ARBA" id="ARBA00023065"/>
    </source>
</evidence>
<feature type="transmembrane region" description="Helical" evidence="11">
    <location>
        <begin position="20"/>
        <end position="41"/>
    </location>
</feature>
<evidence type="ECO:0000256" key="5">
    <source>
        <dbReference type="ARBA" id="ARBA00022882"/>
    </source>
</evidence>
<keyword evidence="15" id="KW-1185">Reference proteome</keyword>
<evidence type="ECO:0000256" key="2">
    <source>
        <dbReference type="ARBA" id="ARBA00022448"/>
    </source>
</evidence>
<dbReference type="InterPro" id="IPR041647">
    <property type="entry name" value="IRK_C"/>
</dbReference>
<reference evidence="14 15" key="1">
    <citation type="journal article" date="2021" name="Int. J. Syst. Evol. Microbiol.">
        <title>Amazonocrinis nigriterrae gen. nov., sp. nov., Atlanticothrix silvestris gen. nov., sp. nov. and Dendronalium phyllosphericum gen. nov., sp. nov., nostocacean cyanobacteria from Brazilian environments.</title>
        <authorList>
            <person name="Alvarenga D.O."/>
            <person name="Andreote A.P.D."/>
            <person name="Branco L.H.Z."/>
            <person name="Delbaje E."/>
            <person name="Cruz R.B."/>
            <person name="Varani A.M."/>
            <person name="Fiore M.F."/>
        </authorList>
    </citation>
    <scope>NUCLEOTIDE SEQUENCE [LARGE SCALE GENOMIC DNA]</scope>
    <source>
        <strain evidence="14 15">CENA357</strain>
    </source>
</reference>
<comment type="subcellular location">
    <subcellularLocation>
        <location evidence="1">Membrane</location>
        <topology evidence="1">Multi-pass membrane protein</topology>
    </subcellularLocation>
</comment>